<dbReference type="KEGG" id="cvn:111123636"/>
<dbReference type="SUPFAM" id="SSF47986">
    <property type="entry name" value="DEATH domain"/>
    <property type="match status" value="1"/>
</dbReference>
<sequence>MDEDEKQAMQELHTKIVTCLEPSQLHDYLFQENIIPEDFHFKLREKTRVQTEAARLFIIHLKKHCSFGVFLVALRQENAYSFLAKELEGKLEEVKNRRRNRRSVVEIPWYEKAYHPIRRVQVYNENREEIVHERHELKRLCLNVDFSVFYNKQSSFKAKWLNISVNAEEEEKQKAADLFFISLDAEIEHRRVMYDQSLYESDVFKNMKQIINNTSNPKISLMLYLGRLASAKVMSNNSLLEDGLKDVREATENGERIEPCRETGIVLLIYYNLLCQQYELSRDQSLRDNIINIGKESLDHFAQERDDICFDFRRIVMLKTTFVYLGIGLFCDILDVPVTSKHISFAKSCLDKVYKDWKRMEKRWKMIYHFAYARIHEIDRNWDLALLSVRESYRFCKNGKFHQEEKGILTFYEYIEKKENG</sequence>
<proteinExistence type="predicted"/>
<protein>
    <submittedName>
        <fullName evidence="3 4">Uncharacterized protein LOC111123636</fullName>
    </submittedName>
</protein>
<evidence type="ECO:0000313" key="3">
    <source>
        <dbReference type="RefSeq" id="XP_022321804.1"/>
    </source>
</evidence>
<feature type="domain" description="CARD" evidence="1">
    <location>
        <begin position="7"/>
        <end position="88"/>
    </location>
</feature>
<dbReference type="AlphaFoldDB" id="A0A8B8D2S4"/>
<dbReference type="GO" id="GO:0042981">
    <property type="term" value="P:regulation of apoptotic process"/>
    <property type="evidence" value="ECO:0007669"/>
    <property type="project" value="InterPro"/>
</dbReference>
<dbReference type="Pfam" id="PF00619">
    <property type="entry name" value="CARD"/>
    <property type="match status" value="1"/>
</dbReference>
<accession>A0A8B8D2S4</accession>
<evidence type="ECO:0000259" key="1">
    <source>
        <dbReference type="Pfam" id="PF00619"/>
    </source>
</evidence>
<dbReference type="RefSeq" id="XP_022321805.1">
    <property type="nucleotide sequence ID" value="XM_022466097.1"/>
</dbReference>
<gene>
    <name evidence="3 4" type="primary">LOC111123636</name>
</gene>
<dbReference type="Gene3D" id="1.10.533.10">
    <property type="entry name" value="Death Domain, Fas"/>
    <property type="match status" value="1"/>
</dbReference>
<keyword evidence="2" id="KW-1185">Reference proteome</keyword>
<dbReference type="OrthoDB" id="6099215at2759"/>
<dbReference type="GeneID" id="111123636"/>
<dbReference type="InterPro" id="IPR011029">
    <property type="entry name" value="DEATH-like_dom_sf"/>
</dbReference>
<evidence type="ECO:0000313" key="2">
    <source>
        <dbReference type="Proteomes" id="UP000694844"/>
    </source>
</evidence>
<organism evidence="2 3">
    <name type="scientific">Crassostrea virginica</name>
    <name type="common">Eastern oyster</name>
    <dbReference type="NCBI Taxonomy" id="6565"/>
    <lineage>
        <taxon>Eukaryota</taxon>
        <taxon>Metazoa</taxon>
        <taxon>Spiralia</taxon>
        <taxon>Lophotrochozoa</taxon>
        <taxon>Mollusca</taxon>
        <taxon>Bivalvia</taxon>
        <taxon>Autobranchia</taxon>
        <taxon>Pteriomorphia</taxon>
        <taxon>Ostreida</taxon>
        <taxon>Ostreoidea</taxon>
        <taxon>Ostreidae</taxon>
        <taxon>Crassostrea</taxon>
    </lineage>
</organism>
<name>A0A8B8D2S4_CRAVI</name>
<dbReference type="CDD" id="cd01671">
    <property type="entry name" value="CARD"/>
    <property type="match status" value="1"/>
</dbReference>
<evidence type="ECO:0000313" key="4">
    <source>
        <dbReference type="RefSeq" id="XP_022321805.1"/>
    </source>
</evidence>
<reference evidence="3 4" key="1">
    <citation type="submission" date="2025-04" db="UniProtKB">
        <authorList>
            <consortium name="RefSeq"/>
        </authorList>
    </citation>
    <scope>IDENTIFICATION</scope>
    <source>
        <tissue evidence="3 4">Whole sample</tissue>
    </source>
</reference>
<dbReference type="InterPro" id="IPR001315">
    <property type="entry name" value="CARD"/>
</dbReference>
<dbReference type="RefSeq" id="XP_022321804.1">
    <property type="nucleotide sequence ID" value="XM_022466096.1"/>
</dbReference>
<dbReference type="Proteomes" id="UP000694844">
    <property type="component" value="Chromosome 3"/>
</dbReference>